<comment type="caution">
    <text evidence="2">The sequence shown here is derived from an EMBL/GenBank/DDBJ whole genome shotgun (WGS) entry which is preliminary data.</text>
</comment>
<organism evidence="2 3">
    <name type="scientific">Orchesella dallaii</name>
    <dbReference type="NCBI Taxonomy" id="48710"/>
    <lineage>
        <taxon>Eukaryota</taxon>
        <taxon>Metazoa</taxon>
        <taxon>Ecdysozoa</taxon>
        <taxon>Arthropoda</taxon>
        <taxon>Hexapoda</taxon>
        <taxon>Collembola</taxon>
        <taxon>Entomobryomorpha</taxon>
        <taxon>Entomobryoidea</taxon>
        <taxon>Orchesellidae</taxon>
        <taxon>Orchesellinae</taxon>
        <taxon>Orchesella</taxon>
    </lineage>
</organism>
<dbReference type="Proteomes" id="UP001642540">
    <property type="component" value="Unassembled WGS sequence"/>
</dbReference>
<accession>A0ABP1PLR8</accession>
<feature type="signal peptide" evidence="1">
    <location>
        <begin position="1"/>
        <end position="24"/>
    </location>
</feature>
<protein>
    <submittedName>
        <fullName evidence="2">Uncharacterized protein</fullName>
    </submittedName>
</protein>
<keyword evidence="1" id="KW-0732">Signal</keyword>
<evidence type="ECO:0000313" key="2">
    <source>
        <dbReference type="EMBL" id="CAL8070852.1"/>
    </source>
</evidence>
<sequence>MKIQTIFPAVALLATFLLFERTVASEVPVKHDISELTPVERILLLLTRPETYNAWFPRNCGKSKTPGIQVDYSQIDFLNVDLPSVLLQLSSFGEILLPTVQWAYEFELCYIGICAGSRTEVDYAKPEVRNGNFTSLKTNINDTNIEIEFLIPDIQLVSEKFTMLDMDLYSSERTLYRGLTFFISNYTMRLSANLEMVEDVGLQISNTLINFEVEDCRMRVENATHTLPDGTDEELGVGEIVYSDLMTEVWSEYQTDITNYIEAWMNCFLSNGRVGEMCDELIVDKLQTENFVQVLLTIGLGIAHQQEQMEIKSNAENKEKTSLLQLLLPEFPLPSIKSTILNLPTFLVQLGKILAEFQDPDYTTIENYLISYDFIRQNCSSGVCRSIQEQMLLAEYGIGGFSANRIQYDIQPTNFSFSLKVPSVSFGSVQFQHETTDLESGFKEIYVGANLTLVDCGFGISGQYELKEGVGLQVSDIGLTLRLGEWELLYPKYYTEVNGETTDHGELRMNIAPKIMEIWSEVDENGVSFERRYEEYIQNVINSYFNGEKSLY</sequence>
<gene>
    <name evidence="2" type="ORF">ODALV1_LOCUS1455</name>
</gene>
<feature type="chain" id="PRO_5045037900" evidence="1">
    <location>
        <begin position="25"/>
        <end position="552"/>
    </location>
</feature>
<name>A0ABP1PLR8_9HEXA</name>
<keyword evidence="3" id="KW-1185">Reference proteome</keyword>
<evidence type="ECO:0000313" key="3">
    <source>
        <dbReference type="Proteomes" id="UP001642540"/>
    </source>
</evidence>
<evidence type="ECO:0000256" key="1">
    <source>
        <dbReference type="SAM" id="SignalP"/>
    </source>
</evidence>
<dbReference type="EMBL" id="CAXLJM020000004">
    <property type="protein sequence ID" value="CAL8070852.1"/>
    <property type="molecule type" value="Genomic_DNA"/>
</dbReference>
<proteinExistence type="predicted"/>
<reference evidence="2 3" key="1">
    <citation type="submission" date="2024-08" db="EMBL/GenBank/DDBJ databases">
        <authorList>
            <person name="Cucini C."/>
            <person name="Frati F."/>
        </authorList>
    </citation>
    <scope>NUCLEOTIDE SEQUENCE [LARGE SCALE GENOMIC DNA]</scope>
</reference>